<feature type="domain" description="Xylose isomerase-like TIM barrel" evidence="1">
    <location>
        <begin position="23"/>
        <end position="246"/>
    </location>
</feature>
<comment type="caution">
    <text evidence="2">The sequence shown here is derived from an EMBL/GenBank/DDBJ whole genome shotgun (WGS) entry which is preliminary data.</text>
</comment>
<dbReference type="InterPro" id="IPR036237">
    <property type="entry name" value="Xyl_isomerase-like_sf"/>
</dbReference>
<sequence length="256" mass="28659">MVQVGLQLYTVRDAMERDFEGTLRKVAELGYQGVEFAGFYGRTAEQVKAVLRETGLTALGAHTPYTRLREALDEEIAFHKEIGNRHIVFPFLEEADRDRWEEVIEDLRAYGKRCAEKGLVFCYHNHEFELTQNLGEEPVLDAIYSRVPAGLLQVELDSCWVHYAGFDPLAYIAKYSGRLPVLHLKDMVTKDGGAAETVELGKGIVPVKDIADAAIDSGVEWIVVEQDFCAGDSLEAIATSMEWVRQYAKNGGKIDV</sequence>
<name>A0ABU7VL65_9BACL</name>
<evidence type="ECO:0000259" key="1">
    <source>
        <dbReference type="Pfam" id="PF01261"/>
    </source>
</evidence>
<dbReference type="Gene3D" id="3.20.20.150">
    <property type="entry name" value="Divalent-metal-dependent TIM barrel enzymes"/>
    <property type="match status" value="1"/>
</dbReference>
<dbReference type="PANTHER" id="PTHR12110">
    <property type="entry name" value="HYDROXYPYRUVATE ISOMERASE"/>
    <property type="match status" value="1"/>
</dbReference>
<dbReference type="EMBL" id="JAZHPZ010000001">
    <property type="protein sequence ID" value="MEF2964510.1"/>
    <property type="molecule type" value="Genomic_DNA"/>
</dbReference>
<dbReference type="GO" id="GO:0016853">
    <property type="term" value="F:isomerase activity"/>
    <property type="evidence" value="ECO:0007669"/>
    <property type="project" value="UniProtKB-KW"/>
</dbReference>
<protein>
    <submittedName>
        <fullName evidence="2">Sugar phosphate isomerase/epimerase</fullName>
    </submittedName>
</protein>
<keyword evidence="2" id="KW-0413">Isomerase</keyword>
<keyword evidence="3" id="KW-1185">Reference proteome</keyword>
<gene>
    <name evidence="2" type="ORF">V3851_01595</name>
</gene>
<reference evidence="2 3" key="1">
    <citation type="submission" date="2024-02" db="EMBL/GenBank/DDBJ databases">
        <title>A nitrogen-fixing paenibacillus bacterium.</title>
        <authorList>
            <person name="Zhang W.L."/>
            <person name="Chen S.F."/>
        </authorList>
    </citation>
    <scope>NUCLEOTIDE SEQUENCE [LARGE SCALE GENOMIC DNA]</scope>
    <source>
        <strain evidence="2 3">M1</strain>
    </source>
</reference>
<dbReference type="InterPro" id="IPR013022">
    <property type="entry name" value="Xyl_isomerase-like_TIM-brl"/>
</dbReference>
<dbReference type="PANTHER" id="PTHR12110:SF41">
    <property type="entry name" value="INOSOSE DEHYDRATASE"/>
    <property type="match status" value="1"/>
</dbReference>
<evidence type="ECO:0000313" key="3">
    <source>
        <dbReference type="Proteomes" id="UP001306950"/>
    </source>
</evidence>
<dbReference type="InterPro" id="IPR050312">
    <property type="entry name" value="IolE/XylAMocC-like"/>
</dbReference>
<dbReference type="Pfam" id="PF01261">
    <property type="entry name" value="AP_endonuc_2"/>
    <property type="match status" value="1"/>
</dbReference>
<accession>A0ABU7VL65</accession>
<evidence type="ECO:0000313" key="2">
    <source>
        <dbReference type="EMBL" id="MEF2964510.1"/>
    </source>
</evidence>
<dbReference type="SUPFAM" id="SSF51658">
    <property type="entry name" value="Xylose isomerase-like"/>
    <property type="match status" value="1"/>
</dbReference>
<dbReference type="RefSeq" id="WP_331844739.1">
    <property type="nucleotide sequence ID" value="NZ_JAZHPZ010000001.1"/>
</dbReference>
<organism evidence="2 3">
    <name type="scientific">Paenibacillus haidiansis</name>
    <dbReference type="NCBI Taxonomy" id="1574488"/>
    <lineage>
        <taxon>Bacteria</taxon>
        <taxon>Bacillati</taxon>
        <taxon>Bacillota</taxon>
        <taxon>Bacilli</taxon>
        <taxon>Bacillales</taxon>
        <taxon>Paenibacillaceae</taxon>
        <taxon>Paenibacillus</taxon>
    </lineage>
</organism>
<proteinExistence type="predicted"/>
<dbReference type="Proteomes" id="UP001306950">
    <property type="component" value="Unassembled WGS sequence"/>
</dbReference>